<organism evidence="1 2">
    <name type="scientific">Thermus scotoductus</name>
    <dbReference type="NCBI Taxonomy" id="37636"/>
    <lineage>
        <taxon>Bacteria</taxon>
        <taxon>Thermotogati</taxon>
        <taxon>Deinococcota</taxon>
        <taxon>Deinococci</taxon>
        <taxon>Thermales</taxon>
        <taxon>Thermaceae</taxon>
        <taxon>Thermus</taxon>
    </lineage>
</organism>
<dbReference type="EMBL" id="LJJR01000019">
    <property type="protein sequence ID" value="KPD30020.1"/>
    <property type="molecule type" value="Genomic_DNA"/>
</dbReference>
<dbReference type="AlphaFoldDB" id="A0A0N0ZNJ0"/>
<evidence type="ECO:0000313" key="1">
    <source>
        <dbReference type="EMBL" id="KPD30020.1"/>
    </source>
</evidence>
<dbReference type="InterPro" id="IPR016084">
    <property type="entry name" value="Haem_Oase-like_multi-hlx"/>
</dbReference>
<dbReference type="Gene3D" id="1.20.910.10">
    <property type="entry name" value="Heme oxygenase-like"/>
    <property type="match status" value="1"/>
</dbReference>
<dbReference type="SUPFAM" id="SSF48613">
    <property type="entry name" value="Heme oxygenase-like"/>
    <property type="match status" value="1"/>
</dbReference>
<name>A0A0N0ZNJ0_THESC</name>
<proteinExistence type="predicted"/>
<sequence>MPGTEFWGEGMELFREFFGCYPDALEEIKSLPLRWDEERFSFWLKQDFPFVEALYRFQVGLLREAPHPHRAPLVQALMATVEELDWLLSQGADPREPVHPVRQEYIALLQEMEGFPYPYRLVFFYFLNRLFLEAWNAHVEGDGPWQELAEHWSAPEFQAVLFDLEVMAQGQVEGLDPGVLEHYLARILEMEKKTWSLLL</sequence>
<evidence type="ECO:0000313" key="2">
    <source>
        <dbReference type="Proteomes" id="UP000053099"/>
    </source>
</evidence>
<dbReference type="PATRIC" id="fig|37636.3.peg.559"/>
<accession>A0A0N0ZNJ0</accession>
<comment type="caution">
    <text evidence="1">The sequence shown here is derived from an EMBL/GenBank/DDBJ whole genome shotgun (WGS) entry which is preliminary data.</text>
</comment>
<reference evidence="1 2" key="1">
    <citation type="submission" date="2015-09" db="EMBL/GenBank/DDBJ databases">
        <title>Draft genome sequence of Thermus scotoductus strain K1 isolated from a geothermal spring in Nagorno-Karabakh, Armenia.</title>
        <authorList>
            <person name="Saghatelyan A."/>
            <person name="Poghosyan L."/>
            <person name="Panosyan H."/>
            <person name="Birkeland N.-K."/>
        </authorList>
    </citation>
    <scope>NUCLEOTIDE SEQUENCE [LARGE SCALE GENOMIC DNA]</scope>
    <source>
        <strain evidence="1 2">K1</strain>
    </source>
</reference>
<gene>
    <name evidence="1" type="ORF">AN926_07435</name>
</gene>
<dbReference type="Proteomes" id="UP000053099">
    <property type="component" value="Unassembled WGS sequence"/>
</dbReference>
<protein>
    <submittedName>
        <fullName evidence="1">Uncharacterized protein</fullName>
    </submittedName>
</protein>